<keyword evidence="1" id="KW-0812">Transmembrane</keyword>
<dbReference type="NCBIfam" id="TIGR00254">
    <property type="entry name" value="GGDEF"/>
    <property type="match status" value="1"/>
</dbReference>
<dbReference type="InterPro" id="IPR035919">
    <property type="entry name" value="EAL_sf"/>
</dbReference>
<evidence type="ECO:0000256" key="1">
    <source>
        <dbReference type="SAM" id="Phobius"/>
    </source>
</evidence>
<accession>A0ABW2HSR9</accession>
<keyword evidence="1" id="KW-1133">Transmembrane helix</keyword>
<dbReference type="SUPFAM" id="SSF141868">
    <property type="entry name" value="EAL domain-like"/>
    <property type="match status" value="1"/>
</dbReference>
<proteinExistence type="predicted"/>
<dbReference type="InterPro" id="IPR000160">
    <property type="entry name" value="GGDEF_dom"/>
</dbReference>
<keyword evidence="5" id="KW-1185">Reference proteome</keyword>
<dbReference type="SUPFAM" id="SSF55073">
    <property type="entry name" value="Nucleotide cyclase"/>
    <property type="match status" value="1"/>
</dbReference>
<dbReference type="PANTHER" id="PTHR44757">
    <property type="entry name" value="DIGUANYLATE CYCLASE DGCP"/>
    <property type="match status" value="1"/>
</dbReference>
<dbReference type="EMBL" id="JBHTBJ010000007">
    <property type="protein sequence ID" value="MFC7274799.1"/>
    <property type="molecule type" value="Genomic_DNA"/>
</dbReference>
<dbReference type="InterPro" id="IPR001633">
    <property type="entry name" value="EAL_dom"/>
</dbReference>
<dbReference type="Gene3D" id="3.30.70.270">
    <property type="match status" value="1"/>
</dbReference>
<evidence type="ECO:0000313" key="5">
    <source>
        <dbReference type="Proteomes" id="UP001596548"/>
    </source>
</evidence>
<dbReference type="Gene3D" id="3.20.20.450">
    <property type="entry name" value="EAL domain"/>
    <property type="match status" value="1"/>
</dbReference>
<dbReference type="InterPro" id="IPR029787">
    <property type="entry name" value="Nucleotide_cyclase"/>
</dbReference>
<feature type="transmembrane region" description="Helical" evidence="1">
    <location>
        <begin position="195"/>
        <end position="215"/>
    </location>
</feature>
<dbReference type="CDD" id="cd01949">
    <property type="entry name" value="GGDEF"/>
    <property type="match status" value="1"/>
</dbReference>
<keyword evidence="1" id="KW-0472">Membrane</keyword>
<dbReference type="Pfam" id="PF00563">
    <property type="entry name" value="EAL"/>
    <property type="match status" value="1"/>
</dbReference>
<dbReference type="Pfam" id="PF00990">
    <property type="entry name" value="GGDEF"/>
    <property type="match status" value="1"/>
</dbReference>
<name>A0ABW2HSR9_9ACTN</name>
<dbReference type="PROSITE" id="PS50887">
    <property type="entry name" value="GGDEF"/>
    <property type="match status" value="1"/>
</dbReference>
<dbReference type="PROSITE" id="PS50883">
    <property type="entry name" value="EAL"/>
    <property type="match status" value="1"/>
</dbReference>
<dbReference type="InterPro" id="IPR052155">
    <property type="entry name" value="Biofilm_reg_signaling"/>
</dbReference>
<comment type="caution">
    <text evidence="4">The sequence shown here is derived from an EMBL/GenBank/DDBJ whole genome shotgun (WGS) entry which is preliminary data.</text>
</comment>
<dbReference type="PANTHER" id="PTHR44757:SF2">
    <property type="entry name" value="BIOFILM ARCHITECTURE MAINTENANCE PROTEIN MBAA"/>
    <property type="match status" value="1"/>
</dbReference>
<evidence type="ECO:0000313" key="4">
    <source>
        <dbReference type="EMBL" id="MFC7274799.1"/>
    </source>
</evidence>
<dbReference type="RefSeq" id="WP_378967176.1">
    <property type="nucleotide sequence ID" value="NZ_JBHTBJ010000007.1"/>
</dbReference>
<dbReference type="InterPro" id="IPR043128">
    <property type="entry name" value="Rev_trsase/Diguanyl_cyclase"/>
</dbReference>
<dbReference type="CDD" id="cd01948">
    <property type="entry name" value="EAL"/>
    <property type="match status" value="1"/>
</dbReference>
<feature type="domain" description="EAL" evidence="2">
    <location>
        <begin position="391"/>
        <end position="644"/>
    </location>
</feature>
<dbReference type="Proteomes" id="UP001596548">
    <property type="component" value="Unassembled WGS sequence"/>
</dbReference>
<dbReference type="SMART" id="SM00267">
    <property type="entry name" value="GGDEF"/>
    <property type="match status" value="1"/>
</dbReference>
<evidence type="ECO:0000259" key="2">
    <source>
        <dbReference type="PROSITE" id="PS50883"/>
    </source>
</evidence>
<feature type="domain" description="GGDEF" evidence="3">
    <location>
        <begin position="251"/>
        <end position="382"/>
    </location>
</feature>
<sequence length="652" mass="68804">MPLPGLNGRDRPTWRLFLAYAAASLLPVLLLGLVLSYALAAEAHSRGLAEGRAQASLIARTAVEPQLDGRPLDQGLSAGELAALGRLADRTIGSGDVVRLRLRDLSGRVVFSDDGSGFGASAGAVDDPVLDAARGATTAHLTRLNTDPNDDGPAGEKAVEIYLPLSTGGPAVGVLEIYLPYAPIAREVSSGLSTLYTLLGVGLATLWAILVLVSASTMRRMAWLAERDPLTGLPNRTLFQRRVAAAIEHGRPATVVVADVDRFKEVNDTLGHHVGDALLRELGTRLAGAARNGDTVARLGGDEFGLILTGAADAEVPALLGRLRDALEAEVTVGALPISAETSFGYAVAPADGRDVDTLLRRADVAMYQAKGSRSGIARYDACRDTFDVGKLALVGELRRAIESGELELHYQPKAELRTGRLCAVEALVRWRHPRRGVLPPDAFLPAAEQTGLIDPLTRWVLAAALAQITVWAGAFDDLTMAVNVSARNLARPDFADAVLAALSDAGIAPGRLTLEITETALLADPEVAADVLARLSATGVRVSIDDFGQGQTSLGYLSRLPLHELKIDRSFVTDLADNPAHAAIVRSVVDLGHNLGLQVVAEGVESRETVELLTATGCDIAQGFLLARPMPPGDLADWVAAHRTDVLTADR</sequence>
<evidence type="ECO:0000259" key="3">
    <source>
        <dbReference type="PROSITE" id="PS50887"/>
    </source>
</evidence>
<reference evidence="5" key="1">
    <citation type="journal article" date="2019" name="Int. J. Syst. Evol. Microbiol.">
        <title>The Global Catalogue of Microorganisms (GCM) 10K type strain sequencing project: providing services to taxonomists for standard genome sequencing and annotation.</title>
        <authorList>
            <consortium name="The Broad Institute Genomics Platform"/>
            <consortium name="The Broad Institute Genome Sequencing Center for Infectious Disease"/>
            <person name="Wu L."/>
            <person name="Ma J."/>
        </authorList>
    </citation>
    <scope>NUCLEOTIDE SEQUENCE [LARGE SCALE GENOMIC DNA]</scope>
    <source>
        <strain evidence="5">XZYJT-10</strain>
    </source>
</reference>
<gene>
    <name evidence="4" type="ORF">ACFQS1_12460</name>
</gene>
<protein>
    <submittedName>
        <fullName evidence="4">Bifunctional diguanylate cyclase/phosphodiesterase</fullName>
    </submittedName>
</protein>
<dbReference type="SMART" id="SM00052">
    <property type="entry name" value="EAL"/>
    <property type="match status" value="1"/>
</dbReference>
<organism evidence="4 5">
    <name type="scientific">Paractinoplanes rhizophilus</name>
    <dbReference type="NCBI Taxonomy" id="1416877"/>
    <lineage>
        <taxon>Bacteria</taxon>
        <taxon>Bacillati</taxon>
        <taxon>Actinomycetota</taxon>
        <taxon>Actinomycetes</taxon>
        <taxon>Micromonosporales</taxon>
        <taxon>Micromonosporaceae</taxon>
        <taxon>Paractinoplanes</taxon>
    </lineage>
</organism>